<dbReference type="Gene3D" id="3.60.15.10">
    <property type="entry name" value="Ribonuclease Z/Hydroxyacylglutathione hydrolase-like"/>
    <property type="match status" value="1"/>
</dbReference>
<keyword evidence="2" id="KW-0378">Hydrolase</keyword>
<dbReference type="InterPro" id="IPR001279">
    <property type="entry name" value="Metallo-B-lactamas"/>
</dbReference>
<evidence type="ECO:0000313" key="3">
    <source>
        <dbReference type="Proteomes" id="UP000077856"/>
    </source>
</evidence>
<proteinExistence type="predicted"/>
<dbReference type="GO" id="GO:0016787">
    <property type="term" value="F:hydrolase activity"/>
    <property type="evidence" value="ECO:0007669"/>
    <property type="project" value="UniProtKB-KW"/>
</dbReference>
<dbReference type="AlphaFoldDB" id="A0A160MC10"/>
<name>A0A160MC10_9BACI</name>
<evidence type="ECO:0000313" key="2">
    <source>
        <dbReference type="EMBL" id="AND40469.1"/>
    </source>
</evidence>
<dbReference type="SUPFAM" id="SSF56281">
    <property type="entry name" value="Metallo-hydrolase/oxidoreductase"/>
    <property type="match status" value="1"/>
</dbReference>
<evidence type="ECO:0000259" key="1">
    <source>
        <dbReference type="SMART" id="SM00849"/>
    </source>
</evidence>
<gene>
    <name evidence="2" type="ORF">A361_15365</name>
</gene>
<feature type="domain" description="Metallo-beta-lactamase" evidence="1">
    <location>
        <begin position="25"/>
        <end position="213"/>
    </location>
</feature>
<dbReference type="RefSeq" id="WP_019382069.1">
    <property type="nucleotide sequence ID" value="NZ_CP015506.1"/>
</dbReference>
<dbReference type="KEGG" id="bon:A361_15365"/>
<dbReference type="EMBL" id="CP015506">
    <property type="protein sequence ID" value="AND40469.1"/>
    <property type="molecule type" value="Genomic_DNA"/>
</dbReference>
<dbReference type="PANTHER" id="PTHR42951">
    <property type="entry name" value="METALLO-BETA-LACTAMASE DOMAIN-CONTAINING"/>
    <property type="match status" value="1"/>
</dbReference>
<dbReference type="eggNOG" id="COG0491">
    <property type="taxonomic scope" value="Bacteria"/>
</dbReference>
<dbReference type="STRING" id="1196031.A361_15365"/>
<dbReference type="Proteomes" id="UP000077856">
    <property type="component" value="Chromosome"/>
</dbReference>
<dbReference type="InterPro" id="IPR036866">
    <property type="entry name" value="RibonucZ/Hydroxyglut_hydro"/>
</dbReference>
<dbReference type="InterPro" id="IPR045761">
    <property type="entry name" value="ODP_dom"/>
</dbReference>
<dbReference type="SMART" id="SM00849">
    <property type="entry name" value="Lactamase_B"/>
    <property type="match status" value="1"/>
</dbReference>
<accession>A0A160MC10</accession>
<reference evidence="2 3" key="1">
    <citation type="submission" date="2016-04" db="EMBL/GenBank/DDBJ databases">
        <title>Complete genome sequence of Bacillus oceanisediminis strain 2691.</title>
        <authorList>
            <person name="Jeong H."/>
            <person name="Kim H.J."/>
            <person name="Lee D.-W."/>
        </authorList>
    </citation>
    <scope>NUCLEOTIDE SEQUENCE [LARGE SCALE GENOMIC DNA]</scope>
    <source>
        <strain evidence="2 3">2691</strain>
    </source>
</reference>
<dbReference type="Pfam" id="PF19583">
    <property type="entry name" value="ODP"/>
    <property type="match status" value="1"/>
</dbReference>
<protein>
    <submittedName>
        <fullName evidence="2">MBL fold metallo-hydrolase</fullName>
    </submittedName>
</protein>
<sequence>MKTYLEPVVKNIYAFLVWDESWNSYNNCYLLLENNNIILIDSGKKEHSHLLFSALKKKGISKSDITHFIATHGHKDHIEAIQFLGEIEGYIHNQDVELIPENIRNKLNMKLPDNGPTVSNLECVLLGHHTKGSVFLYQRESKVLFCGDHICFFGEQLSGNVVDTGVWDREKYKQFVSEWSQNEEMREQHNFSLFIEGLKKITKYDVEYLCTGHGAVLKGKVNEFISDLLEFE</sequence>
<dbReference type="InterPro" id="IPR050855">
    <property type="entry name" value="NDM-1-like"/>
</dbReference>
<organism evidence="2 3">
    <name type="scientific">Cytobacillus oceanisediminis 2691</name>
    <dbReference type="NCBI Taxonomy" id="1196031"/>
    <lineage>
        <taxon>Bacteria</taxon>
        <taxon>Bacillati</taxon>
        <taxon>Bacillota</taxon>
        <taxon>Bacilli</taxon>
        <taxon>Bacillales</taxon>
        <taxon>Bacillaceae</taxon>
        <taxon>Cytobacillus</taxon>
    </lineage>
</organism>